<evidence type="ECO:0000313" key="3">
    <source>
        <dbReference type="Proteomes" id="UP001595886"/>
    </source>
</evidence>
<dbReference type="EMBL" id="JBHSHD010000008">
    <property type="protein sequence ID" value="MFC4820758.1"/>
    <property type="molecule type" value="Genomic_DNA"/>
</dbReference>
<dbReference type="PANTHER" id="PTHR33371:SF4">
    <property type="entry name" value="INTERMEMBRANE PHOSPHOLIPID TRANSPORT SYSTEM BINDING PROTEIN MLAD"/>
    <property type="match status" value="1"/>
</dbReference>
<dbReference type="RefSeq" id="WP_380020746.1">
    <property type="nucleotide sequence ID" value="NZ_JBHSHD010000008.1"/>
</dbReference>
<evidence type="ECO:0000259" key="1">
    <source>
        <dbReference type="Pfam" id="PF02470"/>
    </source>
</evidence>
<dbReference type="PANTHER" id="PTHR33371">
    <property type="entry name" value="INTERMEMBRANE PHOSPHOLIPID TRANSPORT SYSTEM BINDING PROTEIN MLAD-RELATED"/>
    <property type="match status" value="1"/>
</dbReference>
<name>A0ABV9QTR7_9GAMM</name>
<organism evidence="2 3">
    <name type="scientific">Dokdonella ginsengisoli</name>
    <dbReference type="NCBI Taxonomy" id="363846"/>
    <lineage>
        <taxon>Bacteria</taxon>
        <taxon>Pseudomonadati</taxon>
        <taxon>Pseudomonadota</taxon>
        <taxon>Gammaproteobacteria</taxon>
        <taxon>Lysobacterales</taxon>
        <taxon>Rhodanobacteraceae</taxon>
        <taxon>Dokdonella</taxon>
    </lineage>
</organism>
<reference evidence="3" key="1">
    <citation type="journal article" date="2019" name="Int. J. Syst. Evol. Microbiol.">
        <title>The Global Catalogue of Microorganisms (GCM) 10K type strain sequencing project: providing services to taxonomists for standard genome sequencing and annotation.</title>
        <authorList>
            <consortium name="The Broad Institute Genomics Platform"/>
            <consortium name="The Broad Institute Genome Sequencing Center for Infectious Disease"/>
            <person name="Wu L."/>
            <person name="Ma J."/>
        </authorList>
    </citation>
    <scope>NUCLEOTIDE SEQUENCE [LARGE SCALE GENOMIC DNA]</scope>
    <source>
        <strain evidence="3">CCUG 30340</strain>
    </source>
</reference>
<dbReference type="InterPro" id="IPR052336">
    <property type="entry name" value="MlaD_Phospholipid_Transporter"/>
</dbReference>
<sequence length="308" mass="33432">MRRDSINYVLVGAVVLAALALLLVGLALITGRGVATSGYVVRYRDVSGLRYGAPVFYQGYRIGQVGEVTPERGTGGTRYRVELALRRDWPIPSDSVARLQSSGLLADVSIGIREGASRDALAPGGELRGEEGGNVFAAMNELAGEISALTRTQISPLIQTLSQRVDSITGAIDQRTPQILEQAQALLDRANRASDALNDVLKPENRAALASTLADTSRLAGELRRTRETLDRALGDIAGIAKDNRTDLRRSVQDLAGALEALSSRMDVIMHHLESASRYVNEFSREIRKHPNRLIIAPKADQIDEEPR</sequence>
<proteinExistence type="predicted"/>
<protein>
    <submittedName>
        <fullName evidence="2">MlaD family protein</fullName>
    </submittedName>
</protein>
<gene>
    <name evidence="2" type="ORF">ACFO6Q_10510</name>
</gene>
<dbReference type="InterPro" id="IPR003399">
    <property type="entry name" value="Mce/MlaD"/>
</dbReference>
<keyword evidence="3" id="KW-1185">Reference proteome</keyword>
<dbReference type="Pfam" id="PF02470">
    <property type="entry name" value="MlaD"/>
    <property type="match status" value="1"/>
</dbReference>
<accession>A0ABV9QTR7</accession>
<comment type="caution">
    <text evidence="2">The sequence shown here is derived from an EMBL/GenBank/DDBJ whole genome shotgun (WGS) entry which is preliminary data.</text>
</comment>
<dbReference type="Proteomes" id="UP001595886">
    <property type="component" value="Unassembled WGS sequence"/>
</dbReference>
<evidence type="ECO:0000313" key="2">
    <source>
        <dbReference type="EMBL" id="MFC4820758.1"/>
    </source>
</evidence>
<feature type="domain" description="Mce/MlaD" evidence="1">
    <location>
        <begin position="38"/>
        <end position="114"/>
    </location>
</feature>